<evidence type="ECO:0000259" key="3">
    <source>
        <dbReference type="PROSITE" id="PS51201"/>
    </source>
</evidence>
<dbReference type="Pfam" id="PF07885">
    <property type="entry name" value="Ion_trans_2"/>
    <property type="match status" value="1"/>
</dbReference>
<dbReference type="Gene3D" id="3.40.50.720">
    <property type="entry name" value="NAD(P)-binding Rossmann-like Domain"/>
    <property type="match status" value="1"/>
</dbReference>
<keyword evidence="2" id="KW-0472">Membrane</keyword>
<keyword evidence="5" id="KW-1185">Reference proteome</keyword>
<dbReference type="SUPFAM" id="SSF81324">
    <property type="entry name" value="Voltage-gated potassium channels"/>
    <property type="match status" value="1"/>
</dbReference>
<comment type="caution">
    <text evidence="4">The sequence shown here is derived from an EMBL/GenBank/DDBJ whole genome shotgun (WGS) entry which is preliminary data.</text>
</comment>
<sequence length="345" mass="37505">MPRRDDFSHFLQRRSSVPVWLDLLARVGVIVALFGVVLVVHWIYRDGLHDSLDNRISFIDVLYFTTVTVTTVGYGDIVPVSPEARLFETFVVTPIRLIFWLIFLGTAYSFVIRKSLYRWRMARIQRMLQDHILVAGFGISGSEAVNEMIARGVAPEKIVVIDPSPSRLEEAEKLGCNVLRGDATRDRTLSDARISLASAIMISAGRDDTSILITLTARHLAPGTPISVVVRNEDNEMLARQAGATTVINPVSFTGLLLAGSGAGPHIADYIADLASSAGRVQLNERLATAEEVGKPLGAITSGLGVRIYRAGRPFSFAEPEARALQAGDVIIEILTSGPVGEADL</sequence>
<evidence type="ECO:0000256" key="2">
    <source>
        <dbReference type="SAM" id="Phobius"/>
    </source>
</evidence>
<dbReference type="Pfam" id="PF02254">
    <property type="entry name" value="TrkA_N"/>
    <property type="match status" value="1"/>
</dbReference>
<dbReference type="PANTHER" id="PTHR43833:SF9">
    <property type="entry name" value="POTASSIUM CHANNEL PROTEIN YUGO-RELATED"/>
    <property type="match status" value="1"/>
</dbReference>
<dbReference type="RefSeq" id="WP_246343932.1">
    <property type="nucleotide sequence ID" value="NZ_BSPS01000035.1"/>
</dbReference>
<protein>
    <submittedName>
        <fullName evidence="4">Voltage-gated potassium channel</fullName>
    </submittedName>
</protein>
<dbReference type="GO" id="GO:0006813">
    <property type="term" value="P:potassium ion transport"/>
    <property type="evidence" value="ECO:0007669"/>
    <property type="project" value="InterPro"/>
</dbReference>
<dbReference type="GO" id="GO:0034220">
    <property type="term" value="P:monoatomic ion transmembrane transport"/>
    <property type="evidence" value="ECO:0007669"/>
    <property type="project" value="UniProtKB-KW"/>
</dbReference>
<dbReference type="SUPFAM" id="SSF51735">
    <property type="entry name" value="NAD(P)-binding Rossmann-fold domains"/>
    <property type="match status" value="1"/>
</dbReference>
<dbReference type="InterPro" id="IPR013099">
    <property type="entry name" value="K_chnl_dom"/>
</dbReference>
<reference evidence="4 5" key="1">
    <citation type="submission" date="2020-08" db="EMBL/GenBank/DDBJ databases">
        <title>Genomic Encyclopedia of Type Strains, Phase IV (KMG-IV): sequencing the most valuable type-strain genomes for metagenomic binning, comparative biology and taxonomic classification.</title>
        <authorList>
            <person name="Goeker M."/>
        </authorList>
    </citation>
    <scope>NUCLEOTIDE SEQUENCE [LARGE SCALE GENOMIC DNA]</scope>
    <source>
        <strain evidence="4 5">DSM 26189</strain>
    </source>
</reference>
<dbReference type="AlphaFoldDB" id="A0A7W6BR12"/>
<feature type="transmembrane region" description="Helical" evidence="2">
    <location>
        <begin position="56"/>
        <end position="77"/>
    </location>
</feature>
<keyword evidence="2" id="KW-1133">Transmembrane helix</keyword>
<dbReference type="EMBL" id="JACIDT010000020">
    <property type="protein sequence ID" value="MBB3928192.1"/>
    <property type="molecule type" value="Genomic_DNA"/>
</dbReference>
<accession>A0A7W6BR12</accession>
<proteinExistence type="predicted"/>
<dbReference type="InterPro" id="IPR036291">
    <property type="entry name" value="NAD(P)-bd_dom_sf"/>
</dbReference>
<keyword evidence="4" id="KW-0407">Ion channel</keyword>
<dbReference type="PROSITE" id="PS51201">
    <property type="entry name" value="RCK_N"/>
    <property type="match status" value="1"/>
</dbReference>
<dbReference type="Proteomes" id="UP000571950">
    <property type="component" value="Unassembled WGS sequence"/>
</dbReference>
<evidence type="ECO:0000256" key="1">
    <source>
        <dbReference type="ARBA" id="ARBA00004651"/>
    </source>
</evidence>
<name>A0A7W6BR12_9SPHN</name>
<feature type="transmembrane region" description="Helical" evidence="2">
    <location>
        <begin position="23"/>
        <end position="44"/>
    </location>
</feature>
<dbReference type="Gene3D" id="1.10.287.70">
    <property type="match status" value="1"/>
</dbReference>
<feature type="domain" description="RCK N-terminal" evidence="3">
    <location>
        <begin position="129"/>
        <end position="249"/>
    </location>
</feature>
<dbReference type="GO" id="GO:0005886">
    <property type="term" value="C:plasma membrane"/>
    <property type="evidence" value="ECO:0007669"/>
    <property type="project" value="UniProtKB-SubCell"/>
</dbReference>
<dbReference type="InterPro" id="IPR050721">
    <property type="entry name" value="Trk_Ktr_HKT_K-transport"/>
</dbReference>
<feature type="transmembrane region" description="Helical" evidence="2">
    <location>
        <begin position="97"/>
        <end position="116"/>
    </location>
</feature>
<keyword evidence="4" id="KW-0406">Ion transport</keyword>
<evidence type="ECO:0000313" key="4">
    <source>
        <dbReference type="EMBL" id="MBB3928192.1"/>
    </source>
</evidence>
<keyword evidence="4" id="KW-0813">Transport</keyword>
<keyword evidence="2" id="KW-0812">Transmembrane</keyword>
<evidence type="ECO:0000313" key="5">
    <source>
        <dbReference type="Proteomes" id="UP000571950"/>
    </source>
</evidence>
<gene>
    <name evidence="4" type="ORF">GGR43_003934</name>
</gene>
<dbReference type="InterPro" id="IPR003148">
    <property type="entry name" value="RCK_N"/>
</dbReference>
<dbReference type="PANTHER" id="PTHR43833">
    <property type="entry name" value="POTASSIUM CHANNEL PROTEIN 2-RELATED-RELATED"/>
    <property type="match status" value="1"/>
</dbReference>
<comment type="subcellular location">
    <subcellularLocation>
        <location evidence="1">Cell membrane</location>
        <topology evidence="1">Multi-pass membrane protein</topology>
    </subcellularLocation>
</comment>
<organism evidence="4 5">
    <name type="scientific">Sphingobium jiangsuense</name>
    <dbReference type="NCBI Taxonomy" id="870476"/>
    <lineage>
        <taxon>Bacteria</taxon>
        <taxon>Pseudomonadati</taxon>
        <taxon>Pseudomonadota</taxon>
        <taxon>Alphaproteobacteria</taxon>
        <taxon>Sphingomonadales</taxon>
        <taxon>Sphingomonadaceae</taxon>
        <taxon>Sphingobium</taxon>
    </lineage>
</organism>